<proteinExistence type="predicted"/>
<organism evidence="2 3">
    <name type="scientific">Campylobacter vicugnae</name>
    <dbReference type="NCBI Taxonomy" id="1660076"/>
    <lineage>
        <taxon>Bacteria</taxon>
        <taxon>Pseudomonadati</taxon>
        <taxon>Campylobacterota</taxon>
        <taxon>Epsilonproteobacteria</taxon>
        <taxon>Campylobacterales</taxon>
        <taxon>Campylobacteraceae</taxon>
        <taxon>Campylobacter</taxon>
    </lineage>
</organism>
<dbReference type="GeneID" id="93112556"/>
<keyword evidence="3" id="KW-1185">Reference proteome</keyword>
<evidence type="ECO:0000259" key="1">
    <source>
        <dbReference type="PROSITE" id="PS51186"/>
    </source>
</evidence>
<reference evidence="2 3" key="1">
    <citation type="journal article" date="2017" name="Genome Biol. Evol.">
        <title>Comparative Genomic Analysis Identifies a Campylobacter Clade Deficient in Selenium Metabolism.</title>
        <authorList>
            <person name="Miller W.G."/>
            <person name="Yee E."/>
            <person name="Lopes B.S."/>
            <person name="Chapman M.H."/>
            <person name="Huynh S."/>
            <person name="Bono J.L."/>
            <person name="Parker C.T."/>
            <person name="Strachan N.J.C."/>
            <person name="Forbes K.J."/>
        </authorList>
    </citation>
    <scope>NUCLEOTIDE SEQUENCE [LARGE SCALE GENOMIC DNA]</scope>
    <source>
        <strain evidence="2 3">RM9261</strain>
    </source>
</reference>
<dbReference type="Proteomes" id="UP001318120">
    <property type="component" value="Chromosome"/>
</dbReference>
<dbReference type="Gene3D" id="3.40.630.30">
    <property type="match status" value="1"/>
</dbReference>
<name>A0ABZ2E7Y8_9BACT</name>
<dbReference type="InterPro" id="IPR000182">
    <property type="entry name" value="GNAT_dom"/>
</dbReference>
<dbReference type="Pfam" id="PF13302">
    <property type="entry name" value="Acetyltransf_3"/>
    <property type="match status" value="1"/>
</dbReference>
<gene>
    <name evidence="2" type="ORF">CVIC9261_00560</name>
</gene>
<dbReference type="PANTHER" id="PTHR43415">
    <property type="entry name" value="SPERMIDINE N(1)-ACETYLTRANSFERASE"/>
    <property type="match status" value="1"/>
</dbReference>
<dbReference type="PANTHER" id="PTHR43415:SF3">
    <property type="entry name" value="GNAT-FAMILY ACETYLTRANSFERASE"/>
    <property type="match status" value="1"/>
</dbReference>
<dbReference type="PROSITE" id="PS51186">
    <property type="entry name" value="GNAT"/>
    <property type="match status" value="1"/>
</dbReference>
<accession>A0ABZ2E7Y8</accession>
<dbReference type="InterPro" id="IPR016181">
    <property type="entry name" value="Acyl_CoA_acyltransferase"/>
</dbReference>
<dbReference type="EMBL" id="CP144916">
    <property type="protein sequence ID" value="WWC41861.1"/>
    <property type="molecule type" value="Genomic_DNA"/>
</dbReference>
<dbReference type="RefSeq" id="WP_086257392.1">
    <property type="nucleotide sequence ID" value="NZ_CP144916.1"/>
</dbReference>
<evidence type="ECO:0000313" key="2">
    <source>
        <dbReference type="EMBL" id="WWC41861.1"/>
    </source>
</evidence>
<evidence type="ECO:0000313" key="3">
    <source>
        <dbReference type="Proteomes" id="UP001318120"/>
    </source>
</evidence>
<feature type="domain" description="N-acetyltransferase" evidence="1">
    <location>
        <begin position="11"/>
        <end position="161"/>
    </location>
</feature>
<dbReference type="SUPFAM" id="SSF55729">
    <property type="entry name" value="Acyl-CoA N-acyltransferases (Nat)"/>
    <property type="match status" value="1"/>
</dbReference>
<sequence>MFNGVLVGKNINLRLVEVSDAKFIYDMRQDSKSKYLSVVNSGVESQVKWIQEYKKREFKGNEYYFVIESKEKESLGLVRLYDFRDDSFCWGSWIIKDGAPSSYAIESVLSVYDFAFYQLGFTKSHFDVRKNNDKVIAFHKRFGAIIIGEDNENYYFNFTLQEYNETRKKYIKFVAYNG</sequence>
<protein>
    <submittedName>
        <fullName evidence="2">GNAT family N-acetyltransferase</fullName>
    </submittedName>
</protein>